<dbReference type="PANTHER" id="PTHR43252">
    <property type="entry name" value="TRANSCRIPTIONAL REGULATOR YQJI"/>
    <property type="match status" value="1"/>
</dbReference>
<evidence type="ECO:0000259" key="2">
    <source>
        <dbReference type="Pfam" id="PF03551"/>
    </source>
</evidence>
<keyword evidence="4" id="KW-1185">Reference proteome</keyword>
<evidence type="ECO:0000256" key="1">
    <source>
        <dbReference type="SAM" id="Coils"/>
    </source>
</evidence>
<dbReference type="InterPro" id="IPR036390">
    <property type="entry name" value="WH_DNA-bd_sf"/>
</dbReference>
<feature type="domain" description="Transcription regulator PadR N-terminal" evidence="2">
    <location>
        <begin position="5"/>
        <end position="79"/>
    </location>
</feature>
<sequence length="199" mass="22007">MALTVLALLAEQPRHPYEMQRLIRQRRKDHAAGSPRGLYRAVERLERDGLVQQAETGRAGNRPERTVYRITAAGAEWLHDQLDDLLSVPDTDTPTFATALALMAHLSPRTAARALESRAVLLEGEIAEMQAHLDGLSRRLHRVLLIEVEYLMALRQAELRWIRALAAEVVNGTLGWDPEAIRAGAGMLPTPADTSAGEP</sequence>
<dbReference type="Proteomes" id="UP001165136">
    <property type="component" value="Unassembled WGS sequence"/>
</dbReference>
<dbReference type="InterPro" id="IPR005149">
    <property type="entry name" value="Tscrpt_reg_PadR_N"/>
</dbReference>
<dbReference type="PANTHER" id="PTHR43252:SF7">
    <property type="entry name" value="TRANSCRIPTIONAL REGULATOR YQJI"/>
    <property type="match status" value="1"/>
</dbReference>
<dbReference type="Gene3D" id="1.10.10.10">
    <property type="entry name" value="Winged helix-like DNA-binding domain superfamily/Winged helix DNA-binding domain"/>
    <property type="match status" value="1"/>
</dbReference>
<organism evidence="3 4">
    <name type="scientific">Amycolatopsis taiwanensis</name>
    <dbReference type="NCBI Taxonomy" id="342230"/>
    <lineage>
        <taxon>Bacteria</taxon>
        <taxon>Bacillati</taxon>
        <taxon>Actinomycetota</taxon>
        <taxon>Actinomycetes</taxon>
        <taxon>Pseudonocardiales</taxon>
        <taxon>Pseudonocardiaceae</taxon>
        <taxon>Amycolatopsis</taxon>
    </lineage>
</organism>
<dbReference type="Pfam" id="PF03551">
    <property type="entry name" value="PadR"/>
    <property type="match status" value="1"/>
</dbReference>
<gene>
    <name evidence="3" type="ORF">Atai01_02270</name>
</gene>
<name>A0A9W6VAC1_9PSEU</name>
<dbReference type="EMBL" id="BSTI01000001">
    <property type="protein sequence ID" value="GLY63608.1"/>
    <property type="molecule type" value="Genomic_DNA"/>
</dbReference>
<evidence type="ECO:0000313" key="3">
    <source>
        <dbReference type="EMBL" id="GLY63608.1"/>
    </source>
</evidence>
<keyword evidence="1" id="KW-0175">Coiled coil</keyword>
<proteinExistence type="predicted"/>
<feature type="coiled-coil region" evidence="1">
    <location>
        <begin position="112"/>
        <end position="139"/>
    </location>
</feature>
<evidence type="ECO:0000313" key="4">
    <source>
        <dbReference type="Proteomes" id="UP001165136"/>
    </source>
</evidence>
<protein>
    <submittedName>
        <fullName evidence="3">PadR family transcriptional regulator</fullName>
    </submittedName>
</protein>
<reference evidence="3" key="1">
    <citation type="submission" date="2023-03" db="EMBL/GenBank/DDBJ databases">
        <title>Amycolatopsis taiwanensis NBRC 103393.</title>
        <authorList>
            <person name="Ichikawa N."/>
            <person name="Sato H."/>
            <person name="Tonouchi N."/>
        </authorList>
    </citation>
    <scope>NUCLEOTIDE SEQUENCE</scope>
    <source>
        <strain evidence="3">NBRC 103393</strain>
    </source>
</reference>
<accession>A0A9W6VAC1</accession>
<comment type="caution">
    <text evidence="3">The sequence shown here is derived from an EMBL/GenBank/DDBJ whole genome shotgun (WGS) entry which is preliminary data.</text>
</comment>
<dbReference type="SUPFAM" id="SSF46785">
    <property type="entry name" value="Winged helix' DNA-binding domain"/>
    <property type="match status" value="1"/>
</dbReference>
<dbReference type="AlphaFoldDB" id="A0A9W6VAC1"/>
<dbReference type="InterPro" id="IPR036388">
    <property type="entry name" value="WH-like_DNA-bd_sf"/>
</dbReference>